<protein>
    <submittedName>
        <fullName evidence="2">Uncharacterized protein</fullName>
    </submittedName>
</protein>
<feature type="chain" id="PRO_5003241375" evidence="1">
    <location>
        <begin position="26"/>
        <end position="132"/>
    </location>
</feature>
<sequence length="132" mass="15085">MNTAIWNKLKRVMLILLFHFTVDEQALYNKKPKCMDKISSKAARVAERSKILDSRINGDDVDKQPKHHSQLISKLHHTVDGDDDANFVLKEAVDKQLDYAGSQLIYLTPHFPSDVDHGDLVPNAEVNRQLEH</sequence>
<feature type="signal peptide" evidence="1">
    <location>
        <begin position="1"/>
        <end position="25"/>
    </location>
</feature>
<organism evidence="2 3">
    <name type="scientific">Daphnia pulex</name>
    <name type="common">Water flea</name>
    <dbReference type="NCBI Taxonomy" id="6669"/>
    <lineage>
        <taxon>Eukaryota</taxon>
        <taxon>Metazoa</taxon>
        <taxon>Ecdysozoa</taxon>
        <taxon>Arthropoda</taxon>
        <taxon>Crustacea</taxon>
        <taxon>Branchiopoda</taxon>
        <taxon>Diplostraca</taxon>
        <taxon>Cladocera</taxon>
        <taxon>Anomopoda</taxon>
        <taxon>Daphniidae</taxon>
        <taxon>Daphnia</taxon>
    </lineage>
</organism>
<dbReference type="Proteomes" id="UP000000305">
    <property type="component" value="Unassembled WGS sequence"/>
</dbReference>
<accession>E9HWP3</accession>
<name>E9HWP3_DAPPU</name>
<dbReference type="HOGENOM" id="CLU_1919157_0_0_1"/>
<evidence type="ECO:0000313" key="3">
    <source>
        <dbReference type="Proteomes" id="UP000000305"/>
    </source>
</evidence>
<keyword evidence="3" id="KW-1185">Reference proteome</keyword>
<evidence type="ECO:0000313" key="2">
    <source>
        <dbReference type="EMBL" id="EFX63837.1"/>
    </source>
</evidence>
<proteinExistence type="predicted"/>
<dbReference type="KEGG" id="dpx:DAPPUDRAFT_118796"/>
<dbReference type="InParanoid" id="E9HWP3"/>
<reference evidence="2 3" key="1">
    <citation type="journal article" date="2011" name="Science">
        <title>The ecoresponsive genome of Daphnia pulex.</title>
        <authorList>
            <person name="Colbourne J.K."/>
            <person name="Pfrender M.E."/>
            <person name="Gilbert D."/>
            <person name="Thomas W.K."/>
            <person name="Tucker A."/>
            <person name="Oakley T.H."/>
            <person name="Tokishita S."/>
            <person name="Aerts A."/>
            <person name="Arnold G.J."/>
            <person name="Basu M.K."/>
            <person name="Bauer D.J."/>
            <person name="Caceres C.E."/>
            <person name="Carmel L."/>
            <person name="Casola C."/>
            <person name="Choi J.H."/>
            <person name="Detter J.C."/>
            <person name="Dong Q."/>
            <person name="Dusheyko S."/>
            <person name="Eads B.D."/>
            <person name="Frohlich T."/>
            <person name="Geiler-Samerotte K.A."/>
            <person name="Gerlach D."/>
            <person name="Hatcher P."/>
            <person name="Jogdeo S."/>
            <person name="Krijgsveld J."/>
            <person name="Kriventseva E.V."/>
            <person name="Kultz D."/>
            <person name="Laforsch C."/>
            <person name="Lindquist E."/>
            <person name="Lopez J."/>
            <person name="Manak J.R."/>
            <person name="Muller J."/>
            <person name="Pangilinan J."/>
            <person name="Patwardhan R.P."/>
            <person name="Pitluck S."/>
            <person name="Pritham E.J."/>
            <person name="Rechtsteiner A."/>
            <person name="Rho M."/>
            <person name="Rogozin I.B."/>
            <person name="Sakarya O."/>
            <person name="Salamov A."/>
            <person name="Schaack S."/>
            <person name="Shapiro H."/>
            <person name="Shiga Y."/>
            <person name="Skalitzky C."/>
            <person name="Smith Z."/>
            <person name="Souvorov A."/>
            <person name="Sung W."/>
            <person name="Tang Z."/>
            <person name="Tsuchiya D."/>
            <person name="Tu H."/>
            <person name="Vos H."/>
            <person name="Wang M."/>
            <person name="Wolf Y.I."/>
            <person name="Yamagata H."/>
            <person name="Yamada T."/>
            <person name="Ye Y."/>
            <person name="Shaw J.R."/>
            <person name="Andrews J."/>
            <person name="Crease T.J."/>
            <person name="Tang H."/>
            <person name="Lucas S.M."/>
            <person name="Robertson H.M."/>
            <person name="Bork P."/>
            <person name="Koonin E.V."/>
            <person name="Zdobnov E.M."/>
            <person name="Grigoriev I.V."/>
            <person name="Lynch M."/>
            <person name="Boore J.L."/>
        </authorList>
    </citation>
    <scope>NUCLEOTIDE SEQUENCE [LARGE SCALE GENOMIC DNA]</scope>
</reference>
<gene>
    <name evidence="2" type="ORF">DAPPUDRAFT_118796</name>
</gene>
<evidence type="ECO:0000256" key="1">
    <source>
        <dbReference type="SAM" id="SignalP"/>
    </source>
</evidence>
<dbReference type="AlphaFoldDB" id="E9HWP3"/>
<keyword evidence="1" id="KW-0732">Signal</keyword>
<dbReference type="EMBL" id="GL732949">
    <property type="protein sequence ID" value="EFX63837.1"/>
    <property type="molecule type" value="Genomic_DNA"/>
</dbReference>